<dbReference type="RefSeq" id="WP_214037368.1">
    <property type="nucleotide sequence ID" value="NZ_JAGJWT010000002.1"/>
</dbReference>
<sequence>MHPFEVPADVQAVSVEIDGYGKKEDKFRLYIDEPAKVGRVAEAVNGIGGRWQFIRFLDVQDGSSANIVFYRGGQPAYTIYAYHDAATDGGSYYEVGTDLVSRQWWARFE</sequence>
<dbReference type="EMBL" id="JAGJWT010000002">
    <property type="protein sequence ID" value="MBS9339892.1"/>
    <property type="molecule type" value="Genomic_DNA"/>
</dbReference>
<reference evidence="1" key="1">
    <citation type="submission" date="2021-04" db="EMBL/GenBank/DDBJ databases">
        <title>Genomic characterization of endocarditis-associated Neisseria elongata subsp. nitroreducens.</title>
        <authorList>
            <person name="Schorner M."/>
            <person name="Passarelli-Araujo H."/>
            <person name="Scheffer M."/>
            <person name="Barazzetti F."/>
            <person name="Martins J."/>
            <person name="Machado H."/>
            <person name="Palmeiro J."/>
            <person name="Bazzo M."/>
        </authorList>
    </citation>
    <scope>NUCLEOTIDE SEQUENCE</scope>
    <source>
        <strain evidence="1">Nel_M001</strain>
    </source>
</reference>
<evidence type="ECO:0000313" key="1">
    <source>
        <dbReference type="EMBL" id="MBS9339892.1"/>
    </source>
</evidence>
<name>A0A9X0ZVU7_NEIEL</name>
<evidence type="ECO:0000313" key="2">
    <source>
        <dbReference type="Proteomes" id="UP000708805"/>
    </source>
</evidence>
<proteinExistence type="predicted"/>
<organism evidence="1 2">
    <name type="scientific">Neisseria elongata subsp. nitroreducens</name>
    <dbReference type="NCBI Taxonomy" id="90367"/>
    <lineage>
        <taxon>Bacteria</taxon>
        <taxon>Pseudomonadati</taxon>
        <taxon>Pseudomonadota</taxon>
        <taxon>Betaproteobacteria</taxon>
        <taxon>Neisseriales</taxon>
        <taxon>Neisseriaceae</taxon>
        <taxon>Neisseria</taxon>
    </lineage>
</organism>
<gene>
    <name evidence="1" type="ORF">J8641_03470</name>
</gene>
<accession>A0A9X0ZVU7</accession>
<dbReference type="Proteomes" id="UP000708805">
    <property type="component" value="Unassembled WGS sequence"/>
</dbReference>
<comment type="caution">
    <text evidence="1">The sequence shown here is derived from an EMBL/GenBank/DDBJ whole genome shotgun (WGS) entry which is preliminary data.</text>
</comment>
<protein>
    <submittedName>
        <fullName evidence="1">Uncharacterized protein</fullName>
    </submittedName>
</protein>
<dbReference type="AlphaFoldDB" id="A0A9X0ZVU7"/>